<evidence type="ECO:0000313" key="9">
    <source>
        <dbReference type="EMBL" id="KAL3841345.1"/>
    </source>
</evidence>
<evidence type="ECO:0000259" key="8">
    <source>
        <dbReference type="Pfam" id="PF00884"/>
    </source>
</evidence>
<gene>
    <name evidence="9" type="ORF">ACJMK2_019504</name>
</gene>
<dbReference type="PANTHER" id="PTHR43108">
    <property type="entry name" value="N-ACETYLGLUCOSAMINE-6-SULFATASE FAMILY MEMBER"/>
    <property type="match status" value="1"/>
</dbReference>
<evidence type="ECO:0000256" key="4">
    <source>
        <dbReference type="ARBA" id="ARBA00022801"/>
    </source>
</evidence>
<comment type="PTM">
    <text evidence="6">The conversion to 3-oxoalanine (also known as C-formylglycine, FGly), of a serine or cysteine residue in prokaryotes and of a cysteine residue in eukaryotes, is critical for catalytic activity.</text>
</comment>
<dbReference type="InterPro" id="IPR000917">
    <property type="entry name" value="Sulfatase_N"/>
</dbReference>
<keyword evidence="3 7" id="KW-0732">Signal</keyword>
<dbReference type="GO" id="GO:0016787">
    <property type="term" value="F:hydrolase activity"/>
    <property type="evidence" value="ECO:0007669"/>
    <property type="project" value="UniProtKB-KW"/>
</dbReference>
<organism evidence="9 10">
    <name type="scientific">Sinanodonta woodiana</name>
    <name type="common">Chinese pond mussel</name>
    <name type="synonym">Anodonta woodiana</name>
    <dbReference type="NCBI Taxonomy" id="1069815"/>
    <lineage>
        <taxon>Eukaryota</taxon>
        <taxon>Metazoa</taxon>
        <taxon>Spiralia</taxon>
        <taxon>Lophotrochozoa</taxon>
        <taxon>Mollusca</taxon>
        <taxon>Bivalvia</taxon>
        <taxon>Autobranchia</taxon>
        <taxon>Heteroconchia</taxon>
        <taxon>Palaeoheterodonta</taxon>
        <taxon>Unionida</taxon>
        <taxon>Unionoidea</taxon>
        <taxon>Unionidae</taxon>
        <taxon>Unioninae</taxon>
        <taxon>Sinanodonta</taxon>
    </lineage>
</organism>
<proteinExistence type="inferred from homology"/>
<dbReference type="PIRSF" id="PIRSF036666">
    <property type="entry name" value="G6S"/>
    <property type="match status" value="1"/>
</dbReference>
<feature type="modified residue" description="3-oxoalanine (Cys)" evidence="6">
    <location>
        <position position="80"/>
    </location>
</feature>
<keyword evidence="5" id="KW-0325">Glycoprotein</keyword>
<feature type="domain" description="Sulfatase N-terminal" evidence="8">
    <location>
        <begin position="36"/>
        <end position="371"/>
    </location>
</feature>
<reference evidence="9 10" key="1">
    <citation type="submission" date="2024-11" db="EMBL/GenBank/DDBJ databases">
        <title>Chromosome-level genome assembly of the freshwater bivalve Anodonta woodiana.</title>
        <authorList>
            <person name="Chen X."/>
        </authorList>
    </citation>
    <scope>NUCLEOTIDE SEQUENCE [LARGE SCALE GENOMIC DNA]</scope>
    <source>
        <strain evidence="9">MN2024</strain>
        <tissue evidence="9">Gills</tissue>
    </source>
</reference>
<dbReference type="CDD" id="cd16147">
    <property type="entry name" value="G6S"/>
    <property type="match status" value="1"/>
</dbReference>
<dbReference type="SUPFAM" id="SSF53649">
    <property type="entry name" value="Alkaline phosphatase-like"/>
    <property type="match status" value="1"/>
</dbReference>
<dbReference type="InterPro" id="IPR024607">
    <property type="entry name" value="Sulfatase_CS"/>
</dbReference>
<dbReference type="Pfam" id="PF00884">
    <property type="entry name" value="Sulfatase"/>
    <property type="match status" value="1"/>
</dbReference>
<dbReference type="Proteomes" id="UP001634394">
    <property type="component" value="Unassembled WGS sequence"/>
</dbReference>
<dbReference type="AlphaFoldDB" id="A0ABD3TYL9"/>
<sequence length="485" mass="54715">MGLDREPTLQVVHHLELLLIFLGLILNGSNVNAQRPNIVFFLTDDQDVALGGQTPMTKTKSLLGDKGIIFNNGFVTSPLCCPSRSSILSGRYVHNHKGFNNSLEGGCSDSHWQQTQEPTAFPTILKAQGYTTFYAGKYLNQYGFPNSGGVEHIPPGWDWWTGLVGNSVYYGYSLSVNGTLEKHGNNYEKDYLTDLIYRHATEFLRFQTKDHPFFMMLSTPACHAPFTPAPQYQNNYANLSAPRTASYNIKAEDKHWLIRQAIVPMPNDTVKSSDDIFRNRWRTLLSVDDMVESVLMQLQVKGLLDNTYLFFSSDNGFHLGQFGLPSDKRQLYDFDIRVPLMVRGPGITPGQVSEQIILNIDFSPTFIELSGGQIPEDIDGISMVPVLTKNTSTPLQNTFLVEHYGEYEMAIPGCPQYKDQYMANCNGHCVCEDSRNNTYGCVIQVTDVSSFKYCKMEDSEVIFVLVFRCNLNKIIYLQNSLELLK</sequence>
<dbReference type="Gene3D" id="3.40.720.10">
    <property type="entry name" value="Alkaline Phosphatase, subunit A"/>
    <property type="match status" value="1"/>
</dbReference>
<evidence type="ECO:0000256" key="5">
    <source>
        <dbReference type="ARBA" id="ARBA00023180"/>
    </source>
</evidence>
<keyword evidence="4" id="KW-0378">Hydrolase</keyword>
<evidence type="ECO:0000256" key="2">
    <source>
        <dbReference type="ARBA" id="ARBA00008779"/>
    </source>
</evidence>
<feature type="chain" id="PRO_5044751832" description="Sulfatase N-terminal domain-containing protein" evidence="7">
    <location>
        <begin position="34"/>
        <end position="485"/>
    </location>
</feature>
<dbReference type="InterPro" id="IPR017850">
    <property type="entry name" value="Alkaline_phosphatase_core_sf"/>
</dbReference>
<evidence type="ECO:0000256" key="7">
    <source>
        <dbReference type="SAM" id="SignalP"/>
    </source>
</evidence>
<evidence type="ECO:0000256" key="1">
    <source>
        <dbReference type="ARBA" id="ARBA00001913"/>
    </source>
</evidence>
<keyword evidence="10" id="KW-1185">Reference proteome</keyword>
<evidence type="ECO:0000256" key="3">
    <source>
        <dbReference type="ARBA" id="ARBA00022729"/>
    </source>
</evidence>
<accession>A0ABD3TYL9</accession>
<dbReference type="EMBL" id="JBJQND010000017">
    <property type="protein sequence ID" value="KAL3841345.1"/>
    <property type="molecule type" value="Genomic_DNA"/>
</dbReference>
<comment type="cofactor">
    <cofactor evidence="1">
        <name>Ca(2+)</name>
        <dbReference type="ChEBI" id="CHEBI:29108"/>
    </cofactor>
</comment>
<dbReference type="InterPro" id="IPR012251">
    <property type="entry name" value="GlcNAc_6-SO4ase"/>
</dbReference>
<evidence type="ECO:0000313" key="10">
    <source>
        <dbReference type="Proteomes" id="UP001634394"/>
    </source>
</evidence>
<feature type="signal peptide" evidence="7">
    <location>
        <begin position="1"/>
        <end position="33"/>
    </location>
</feature>
<dbReference type="PANTHER" id="PTHR43108:SF8">
    <property type="entry name" value="SD21168P"/>
    <property type="match status" value="1"/>
</dbReference>
<comment type="caution">
    <text evidence="9">The sequence shown here is derived from an EMBL/GenBank/DDBJ whole genome shotgun (WGS) entry which is preliminary data.</text>
</comment>
<protein>
    <recommendedName>
        <fullName evidence="8">Sulfatase N-terminal domain-containing protein</fullName>
    </recommendedName>
</protein>
<dbReference type="PROSITE" id="PS00149">
    <property type="entry name" value="SULFATASE_2"/>
    <property type="match status" value="1"/>
</dbReference>
<comment type="similarity">
    <text evidence="2">Belongs to the sulfatase family.</text>
</comment>
<evidence type="ECO:0000256" key="6">
    <source>
        <dbReference type="PIRSR" id="PIRSR036666-50"/>
    </source>
</evidence>
<name>A0ABD3TYL9_SINWO</name>